<dbReference type="AlphaFoldDB" id="A0A4V2JI01"/>
<dbReference type="GeneID" id="97376238"/>
<proteinExistence type="predicted"/>
<dbReference type="Proteomes" id="UP000292452">
    <property type="component" value="Unassembled WGS sequence"/>
</dbReference>
<dbReference type="Pfam" id="PF19735">
    <property type="entry name" value="DUF6225"/>
    <property type="match status" value="1"/>
</dbReference>
<gene>
    <name evidence="1" type="ORF">EYS09_27285</name>
</gene>
<organism evidence="1 2">
    <name type="scientific">Streptomyces kasugaensis</name>
    <dbReference type="NCBI Taxonomy" id="1946"/>
    <lineage>
        <taxon>Bacteria</taxon>
        <taxon>Bacillati</taxon>
        <taxon>Actinomycetota</taxon>
        <taxon>Actinomycetes</taxon>
        <taxon>Kitasatosporales</taxon>
        <taxon>Streptomycetaceae</taxon>
        <taxon>Streptomyces</taxon>
    </lineage>
</organism>
<keyword evidence="2" id="KW-1185">Reference proteome</keyword>
<dbReference type="InterPro" id="IPR045772">
    <property type="entry name" value="DUF6225"/>
</dbReference>
<dbReference type="OrthoDB" id="4291363at2"/>
<name>A0A4V2JI01_STRKA</name>
<accession>A0A4V2JI01</accession>
<protein>
    <submittedName>
        <fullName evidence="1">Uncharacterized protein</fullName>
    </submittedName>
</protein>
<sequence length="102" mass="10921">MTETAPLTDPATIDHSPTVWTAGQLREALTGLPDDALVHVGVADGPGDFDGYSEYALVDLAPVEKDYAPGSRDHAQESSAGTEVEYTLFADFKAGQYYRDLA</sequence>
<comment type="caution">
    <text evidence="1">The sequence shown here is derived from an EMBL/GenBank/DDBJ whole genome shotgun (WGS) entry which is preliminary data.</text>
</comment>
<evidence type="ECO:0000313" key="2">
    <source>
        <dbReference type="Proteomes" id="UP000292452"/>
    </source>
</evidence>
<dbReference type="EMBL" id="SIXH01000321">
    <property type="protein sequence ID" value="TBO56571.1"/>
    <property type="molecule type" value="Genomic_DNA"/>
</dbReference>
<evidence type="ECO:0000313" key="1">
    <source>
        <dbReference type="EMBL" id="TBO56571.1"/>
    </source>
</evidence>
<reference evidence="1 2" key="1">
    <citation type="submission" date="2019-02" db="EMBL/GenBank/DDBJ databases">
        <title>Draft Genome Sequence of Streptomyces sp. AM-2504, identified by 16S rRNA comparative analysis as a Streptomyces Kasugaensis strain.</title>
        <authorList>
            <person name="Napolioni V."/>
            <person name="Giuliodori A.M."/>
            <person name="Spurio R."/>
            <person name="Fabbretti A."/>
        </authorList>
    </citation>
    <scope>NUCLEOTIDE SEQUENCE [LARGE SCALE GENOMIC DNA]</scope>
    <source>
        <strain evidence="1 2">AM-2504</strain>
    </source>
</reference>
<dbReference type="RefSeq" id="WP_052859036.1">
    <property type="nucleotide sequence ID" value="NZ_NDXL01000001.1"/>
</dbReference>